<dbReference type="Pfam" id="PF00515">
    <property type="entry name" value="TPR_1"/>
    <property type="match status" value="1"/>
</dbReference>
<evidence type="ECO:0000256" key="1">
    <source>
        <dbReference type="PROSITE-ProRule" id="PRU00339"/>
    </source>
</evidence>
<feature type="repeat" description="TPR" evidence="1">
    <location>
        <begin position="1612"/>
        <end position="1645"/>
    </location>
</feature>
<feature type="repeat" description="TPR" evidence="1">
    <location>
        <begin position="1951"/>
        <end position="1984"/>
    </location>
</feature>
<feature type="repeat" description="TPR" evidence="1">
    <location>
        <begin position="1475"/>
        <end position="1508"/>
    </location>
</feature>
<dbReference type="SMART" id="SM00028">
    <property type="entry name" value="TPR"/>
    <property type="match status" value="27"/>
</dbReference>
<feature type="compositionally biased region" description="Polar residues" evidence="2">
    <location>
        <begin position="2514"/>
        <end position="2523"/>
    </location>
</feature>
<dbReference type="InterPro" id="IPR006597">
    <property type="entry name" value="Sel1-like"/>
</dbReference>
<dbReference type="Pfam" id="PF13414">
    <property type="entry name" value="TPR_11"/>
    <property type="match status" value="4"/>
</dbReference>
<dbReference type="GO" id="GO:0006396">
    <property type="term" value="P:RNA processing"/>
    <property type="evidence" value="ECO:0007669"/>
    <property type="project" value="InterPro"/>
</dbReference>
<gene>
    <name evidence="3" type="ORF">BH720_20550</name>
</gene>
<feature type="repeat" description="TPR" evidence="1">
    <location>
        <begin position="404"/>
        <end position="437"/>
    </location>
</feature>
<dbReference type="Gene3D" id="3.40.50.2000">
    <property type="entry name" value="Glycogen Phosphorylase B"/>
    <property type="match status" value="6"/>
</dbReference>
<comment type="caution">
    <text evidence="3">The sequence shown here is derived from an EMBL/GenBank/DDBJ whole genome shotgun (WGS) entry which is preliminary data.</text>
</comment>
<feature type="repeat" description="TPR" evidence="1">
    <location>
        <begin position="302"/>
        <end position="335"/>
    </location>
</feature>
<dbReference type="Pfam" id="PF20706">
    <property type="entry name" value="GT4-conflict"/>
    <property type="match status" value="1"/>
</dbReference>
<feature type="repeat" description="TPR" evidence="1">
    <location>
        <begin position="1441"/>
        <end position="1474"/>
    </location>
</feature>
<feature type="repeat" description="TPR" evidence="1">
    <location>
        <begin position="234"/>
        <end position="267"/>
    </location>
</feature>
<accession>A0A1E5QFE6</accession>
<feature type="region of interest" description="Disordered" evidence="2">
    <location>
        <begin position="2459"/>
        <end position="2541"/>
    </location>
</feature>
<dbReference type="PANTHER" id="PTHR44809:SF1">
    <property type="entry name" value="PROTEIN O-MANNOSYL-TRANSFERASE TMTC1"/>
    <property type="match status" value="1"/>
</dbReference>
<dbReference type="SUPFAM" id="SSF53756">
    <property type="entry name" value="UDP-Glycosyltransferase/glycogen phosphorylase"/>
    <property type="match status" value="6"/>
</dbReference>
<dbReference type="Gene3D" id="1.25.40.10">
    <property type="entry name" value="Tetratricopeptide repeat domain"/>
    <property type="match status" value="12"/>
</dbReference>
<organism evidence="3">
    <name type="scientific">Desertifilum tharense IPPAS B-1220</name>
    <dbReference type="NCBI Taxonomy" id="1781255"/>
    <lineage>
        <taxon>Bacteria</taxon>
        <taxon>Bacillati</taxon>
        <taxon>Cyanobacteriota</taxon>
        <taxon>Cyanophyceae</taxon>
        <taxon>Desertifilales</taxon>
        <taxon>Desertifilaceae</taxon>
        <taxon>Desertifilum</taxon>
    </lineage>
</organism>
<feature type="repeat" description="TPR" evidence="1">
    <location>
        <begin position="370"/>
        <end position="403"/>
    </location>
</feature>
<feature type="repeat" description="TPR" evidence="1">
    <location>
        <begin position="268"/>
        <end position="301"/>
    </location>
</feature>
<dbReference type="SMART" id="SM00386">
    <property type="entry name" value="HAT"/>
    <property type="match status" value="7"/>
</dbReference>
<keyword evidence="1" id="KW-0802">TPR repeat</keyword>
<dbReference type="InterPro" id="IPR019734">
    <property type="entry name" value="TPR_rpt"/>
</dbReference>
<evidence type="ECO:0000256" key="2">
    <source>
        <dbReference type="SAM" id="MobiDB-lite"/>
    </source>
</evidence>
<dbReference type="InterPro" id="IPR052943">
    <property type="entry name" value="TMTC_O-mannosyl-trnsfr"/>
</dbReference>
<reference evidence="3" key="1">
    <citation type="submission" date="2016-09" db="EMBL/GenBank/DDBJ databases">
        <title>Draft genome of thermotolerant cyanobacterium Desertifilum sp. strain IPPAS B-1220.</title>
        <authorList>
            <person name="Sinetova M.A."/>
            <person name="Bolakhan K."/>
            <person name="Zayadan B.K."/>
            <person name="Mironov K.S."/>
            <person name="Ustinova V."/>
            <person name="Kupriyanova E.V."/>
            <person name="Sidorov R.A."/>
            <person name="Skrypnik A.N."/>
            <person name="Gogoleva N.E."/>
            <person name="Gogolev Y.V."/>
            <person name="Los D.A."/>
        </authorList>
    </citation>
    <scope>NUCLEOTIDE SEQUENCE [LARGE SCALE GENOMIC DNA]</scope>
    <source>
        <strain evidence="3">IPPAS B-1220</strain>
    </source>
</reference>
<dbReference type="InterPro" id="IPR003107">
    <property type="entry name" value="HAT"/>
</dbReference>
<protein>
    <submittedName>
        <fullName evidence="3">Uncharacterized protein</fullName>
    </submittedName>
</protein>
<dbReference type="SUPFAM" id="SSF48452">
    <property type="entry name" value="TPR-like"/>
    <property type="match status" value="6"/>
</dbReference>
<feature type="repeat" description="TPR" evidence="1">
    <location>
        <begin position="166"/>
        <end position="199"/>
    </location>
</feature>
<dbReference type="PROSITE" id="PS50293">
    <property type="entry name" value="TPR_REGION"/>
    <property type="match status" value="11"/>
</dbReference>
<feature type="compositionally biased region" description="Pro residues" evidence="2">
    <location>
        <begin position="773"/>
        <end position="791"/>
    </location>
</feature>
<feature type="repeat" description="TPR" evidence="1">
    <location>
        <begin position="1543"/>
        <end position="1576"/>
    </location>
</feature>
<feature type="repeat" description="TPR" evidence="1">
    <location>
        <begin position="336"/>
        <end position="369"/>
    </location>
</feature>
<feature type="compositionally biased region" description="Pro residues" evidence="2">
    <location>
        <begin position="2499"/>
        <end position="2510"/>
    </location>
</feature>
<feature type="repeat" description="TPR" evidence="1">
    <location>
        <begin position="1985"/>
        <end position="2018"/>
    </location>
</feature>
<dbReference type="CDD" id="cd03801">
    <property type="entry name" value="GT4_PimA-like"/>
    <property type="match status" value="1"/>
</dbReference>
<feature type="repeat" description="TPR" evidence="1">
    <location>
        <begin position="2019"/>
        <end position="2052"/>
    </location>
</feature>
<feature type="repeat" description="TPR" evidence="1">
    <location>
        <begin position="200"/>
        <end position="233"/>
    </location>
</feature>
<dbReference type="SMART" id="SM00671">
    <property type="entry name" value="SEL1"/>
    <property type="match status" value="13"/>
</dbReference>
<dbReference type="STRING" id="1781255.BH720_20550"/>
<dbReference type="Pfam" id="PF13181">
    <property type="entry name" value="TPR_8"/>
    <property type="match status" value="2"/>
</dbReference>
<feature type="region of interest" description="Disordered" evidence="2">
    <location>
        <begin position="762"/>
        <end position="809"/>
    </location>
</feature>
<sequence>MDLPNVTWVSLQKGSQVAEALAGKAIQDRGSQLTDFAQTAEIIAQLDLIITVDTAVAHLAGAMGKAVWLLLPYNPDWRWMRERTDSPWYPTMRLFRQTQPGNWETVFQQVRNCLLTQLQPLGIAEPQALAEVSQQLALAQQHHLSGRLEQAIGLYQQIISQQPNCPEAFHSLGCIAQRQGNLTQANAYYQQAIALKPDYPEAYNNLGVLFWLQGSVDAALVAYRKAVEYQPNYAEAYNNLGVVLWRQGEYAEAIAAYRRAIALRADYLEAYNNLGAVLRSAGQLEDAIATYRFALRIQPDCAEVYNNLGIAYNDRGEVAEAIAQFRHAISLKPDYGEAYHYLGYCLSHDGQFEAAILALRQAIRLQPQDVKAYNRLGNVLQQQGQLEAAIAVYQKAIQVQPDYVKVYTNLAHTLEKANRLPEAISYFNRALSLDPENAIAHFGRAFCHLLQGDFTTGFAEYEWRWQMPGAVKREFSVPQWDGSSLVGKTILLHAEQGLGDAIQFIRYAPRVKAKGAQVIVECHDSLIRLFQTIPDIDGFVATGEALPPFDVHAPLLSLPHLLGTTLETLPAEVPYLGSGESRETQTATILKVGVAWRGQAAYERDRTRNRACPVELILSLSQLPGIQLYSLQKESLAELGVEAGTAIIDESLTIADFADTAKRIASVDLIISIDTSVAHLAGAMAKPTWVLLPYAPDWRWMREGNTSPWYPTMRLFRQTQPGDWHSVFTQVSAFLSAECKVLSASLSAECKVLSAEWEESAESQQGVESEVSPHPPISPSPHPLFPNPQLPTPNSLLPQPPTPNSQLPSSPHLLLAAIMERYQAGELEAAENLCWRGLQEFLSAPEIQYWLGLIYAKTGRVEQAIDCYQQVIAVYPHSSEVHHNLGVALHRLGKHQEAIAVYQTALQLEPNIPEIHNSLGVALQDIGKILTASEHFQAALRLNPHYAVALYNLGNTLLEQQQPQAAIACYQRVIAAIDYIPAYWNRAIAYLISGNLSQGFIEYEWRWRQRGVEPSYPETPLWDGTPLNGKTILLYSEQGFGDAIQFIRYVPLVVARGGRVLVQCPAALMRLFQTLPDVSGWVVSGETPPAVDVQAPLMSLPRILGTTLSTIPANIPYLPAQGLTTPLPATPHAKLRVGITWQCGQTAFQALQYQRSCPLSEFFPLFELADIQFYSLQRDLSDLDFLALQDYPRIVDLGDRILDFAATAEIISQLDLIITVDTAIAHLAGAMGKPVWVILPYTPDWRWMFDRTDSPWYPTMHLFRQPQPGDWKSVLVAVKNTLIEEKGIGGKKGVGNWELGVGEEGDGEKKGVGNWELGVREEEDGGMGGWGDGGKLQTQHPVETQHSLPTQHSALYTQHLEKHSALSTQHLEAANFYWQACEAHQQGRLTLAIAFYQQSIALKSDVAAVHRNLGIAFKQQGKIALAIASYRQAIATQADYAEAYISLGVILREQGQLEAAKNTLLALLEIQPNVPAAYNNLGNLYQDLQQSEAAIQAYRQAIALQPNYPEALMNLGTCLQEQGNYGDAEAYYRQVLTIQPKSASLHCNLGVVLHQQKRYAEAIDHYQQAIELNPEGAFIAYNNLGLALQEQDKISEAEACYRRAIALSPNYPDVHHNLGVVLMKQCRLEEAIAAYQTAIAQKPDFADPHFGLAATQLLQGNFRDGFAEYEWRWHIKGNTPQQLAQPLWDGSPLEGKTILLYSEQGFGDTLQFIRYVSLVKAKGAQIIVDCHPPLIRLLSQIPEIDSLVVRGEPLPPFDVQAPLLSLPHILGTTLETIPPPPQLPIPPTPHLPIPPSPHLKVGIVWAGSPNNKNDRTRSVSLSQFQPLFEIAGTEFYSLQKGENELSQHSQTYGVKDLAPQITDFADTADAIAQLDLIITVDTAVAHLAGTLGKPVWLLLSYSPDWRWLLERTDSPWYPSLRLFRQPRFGDWESVFQQLRAELENRVVGGGSQELLNRALSHHQAGELQQAQRIYQQILAIDPQCVEAIQLLGTVTHQLGDSQSAIAYLRQALTINPNYAEAHNNLGAALWQSEQSIKAIECYQSAIALKPDYLDAYNNLGIALRHHHQPQAAIEAYQKAIALQPNRADAYNNLGLAYRDLGEIESAIAQYQRAIQLNPNYADAHLNLAFAYLLLGNFQQGFAEYEWRWRHPNFNPNHSIPQFWDGTPLNGRTILLFAEQGLGDTLQFIRYAPRVKAQGGQVILECQPPLVRLLQNAPGIDQIISRGEQPLPPVDIKAPLLSLPHILGTTPETIPPPPHLPIPPSAHPISPSSHLKVGIVWAGSPHHKNNATRSIPFQQFKALLEIPNITFYSLQKGPRVADIDREYPNLISLDDQLNDFADTAAAIAQLDLIITVDTAVAHLAGTLGKPVWLLLCFSPDWRWMMQGESTPWYPTIRLFRQPQPGDWHSVFTQVSAFLSAECKVLSASLSAECKVLSAEWEESAECKVLSAEWEESVEGKVLSSEWEESAESQQSVESEVSPHPLTPNSQLLTPNSLLPPHLPISPSPHPLTPNSQLPTPNSLLPQPPTPNSQLPSSPHPLPIPQIPAKIGIGWPIGLATGWGVYGMNLALQLVKRGTTQPVLLLAPSVTAQAMNPLQQVLLQPALQAHQVLQALFQQYSNQQANFEFPVLHALGNQCSTSGEVLRFRGSQTLGAIFFEDTCWSAEAIAKAKAYDRIIAGSTWNAQVLRGYGLTNVCTALQGIDPTIFHPAPKANWFKDRFVIFSGGKLEYRKGQDIVIAAFKRFQQRHPEALLMTAWHNFWPQFMAGLENTGHVVGLPRVSAEKRLEIIPWLVKNGIPPEAIIDVGIVPNALVGQILREADVAVFPNRAEGGTNLAAMESLACGVPTILSANTGHLDLIDEAHCYSLKTQNPVQPTAQFPGTEGWGESQVDEVVEMLEQVYQNRACACQKGLAAAQFMQRLSWENQVNHLLQVAFS</sequence>
<feature type="repeat" description="TPR" evidence="1">
    <location>
        <begin position="1509"/>
        <end position="1542"/>
    </location>
</feature>
<name>A0A1E5QFE6_9CYAN</name>
<dbReference type="PANTHER" id="PTHR44809">
    <property type="match status" value="1"/>
</dbReference>
<proteinExistence type="predicted"/>
<dbReference type="EMBL" id="MJGC01000093">
    <property type="protein sequence ID" value="OEJ73304.1"/>
    <property type="molecule type" value="Genomic_DNA"/>
</dbReference>
<feature type="repeat" description="TPR" evidence="1">
    <location>
        <begin position="1578"/>
        <end position="1611"/>
    </location>
</feature>
<dbReference type="Pfam" id="PF13432">
    <property type="entry name" value="TPR_16"/>
    <property type="match status" value="2"/>
</dbReference>
<evidence type="ECO:0000313" key="3">
    <source>
        <dbReference type="EMBL" id="OEJ73304.1"/>
    </source>
</evidence>
<feature type="repeat" description="TPR" evidence="1">
    <location>
        <begin position="2053"/>
        <end position="2086"/>
    </location>
</feature>
<feature type="repeat" description="TPR" evidence="1">
    <location>
        <begin position="879"/>
        <end position="912"/>
    </location>
</feature>
<feature type="repeat" description="TPR" evidence="1">
    <location>
        <begin position="845"/>
        <end position="878"/>
    </location>
</feature>
<feature type="repeat" description="TPR" evidence="1">
    <location>
        <begin position="2087"/>
        <end position="2120"/>
    </location>
</feature>
<feature type="compositionally biased region" description="Low complexity" evidence="2">
    <location>
        <begin position="2470"/>
        <end position="2480"/>
    </location>
</feature>
<dbReference type="InterPro" id="IPR011990">
    <property type="entry name" value="TPR-like_helical_dom_sf"/>
</dbReference>
<dbReference type="RefSeq" id="WP_069969093.1">
    <property type="nucleotide sequence ID" value="NZ_CM124774.1"/>
</dbReference>
<dbReference type="Pfam" id="PF13424">
    <property type="entry name" value="TPR_12"/>
    <property type="match status" value="5"/>
</dbReference>
<feature type="repeat" description="TPR" evidence="1">
    <location>
        <begin position="913"/>
        <end position="946"/>
    </location>
</feature>
<feature type="repeat" description="TPR" evidence="1">
    <location>
        <begin position="1407"/>
        <end position="1440"/>
    </location>
</feature>
<dbReference type="PROSITE" id="PS50005">
    <property type="entry name" value="TPR"/>
    <property type="match status" value="23"/>
</dbReference>